<accession>A0A4V1ISP3</accession>
<feature type="compositionally biased region" description="Polar residues" evidence="2">
    <location>
        <begin position="41"/>
        <end position="53"/>
    </location>
</feature>
<feature type="compositionally biased region" description="Gly residues" evidence="2">
    <location>
        <begin position="3008"/>
        <end position="3020"/>
    </location>
</feature>
<keyword evidence="1" id="KW-0175">Coiled coil</keyword>
<feature type="compositionally biased region" description="Basic and acidic residues" evidence="2">
    <location>
        <begin position="254"/>
        <end position="284"/>
    </location>
</feature>
<feature type="compositionally biased region" description="Polar residues" evidence="2">
    <location>
        <begin position="3159"/>
        <end position="3177"/>
    </location>
</feature>
<feature type="coiled-coil region" evidence="1">
    <location>
        <begin position="654"/>
        <end position="681"/>
    </location>
</feature>
<dbReference type="EMBL" id="KZ993955">
    <property type="protein sequence ID" value="RKO94257.1"/>
    <property type="molecule type" value="Genomic_DNA"/>
</dbReference>
<feature type="compositionally biased region" description="Basic and acidic residues" evidence="2">
    <location>
        <begin position="2467"/>
        <end position="2479"/>
    </location>
</feature>
<feature type="coiled-coil region" evidence="1">
    <location>
        <begin position="810"/>
        <end position="996"/>
    </location>
</feature>
<feature type="compositionally biased region" description="Low complexity" evidence="2">
    <location>
        <begin position="12"/>
        <end position="31"/>
    </location>
</feature>
<feature type="compositionally biased region" description="Basic and acidic residues" evidence="2">
    <location>
        <begin position="1004"/>
        <end position="1016"/>
    </location>
</feature>
<feature type="region of interest" description="Disordered" evidence="2">
    <location>
        <begin position="2995"/>
        <end position="3021"/>
    </location>
</feature>
<feature type="coiled-coil region" evidence="1">
    <location>
        <begin position="1111"/>
        <end position="1205"/>
    </location>
</feature>
<feature type="coiled-coil region" evidence="1">
    <location>
        <begin position="1431"/>
        <end position="1578"/>
    </location>
</feature>
<evidence type="ECO:0000256" key="2">
    <source>
        <dbReference type="SAM" id="MobiDB-lite"/>
    </source>
</evidence>
<feature type="coiled-coil region" evidence="1">
    <location>
        <begin position="2768"/>
        <end position="2844"/>
    </location>
</feature>
<dbReference type="PANTHER" id="PTHR34452:SF7">
    <property type="entry name" value="MYOSIN HEAVY CHAIN-RELATED PROTEIN"/>
    <property type="match status" value="1"/>
</dbReference>
<evidence type="ECO:0000313" key="3">
    <source>
        <dbReference type="EMBL" id="RKO94257.1"/>
    </source>
</evidence>
<feature type="coiled-coil region" evidence="1">
    <location>
        <begin position="722"/>
        <end position="749"/>
    </location>
</feature>
<sequence>MWNYFRRATQPVAPVSPSESSSSLSSDALSSTEVTPDPSPRLTSRQLDQSVPVHSTHGVPIRRPSQLGTPAILRDYGRRGSSLSIKIGMQDAEGNGDTVPRKWQEAESRFGGRDVPDGGKGSAGDHHGERGRAGLAHGTSPEIRHLPEASNAMLAAGSSSLSLGGGEERQPQMTVHVPGDWVSDAGAPDDETVDLDGSEDGGRIVPRSSVLGVGPSIIPDNPQTSLLNSYVEDLPDEHHDDTMSSEESDYGSEADFRTDVGDGGVKDSTRGDGGEADEEFRTDLGDDDGSALDGDFRSGLGRKRNLDPNAASTLLGEQHRVDAQSLESEDGSASQDTDLRRDVSEAGFSYGDQRIHSGAQFDGGDRLKNDSVCSVDGSADGRQDSSEEDVESTISGRGAHAIGADGFNDSLLASSSLPRLPSLRLIATDGADTRELDIQPDDTVYPRRSHRHHRVSAPEIDLSYLAPPPPMHRTRSSRKTRSVDSSNHPPPTPVGPAAPPWTDYANNQKVEDAAEARQKLARVQQRATEAEAREEAVAEMVEELRESLFRAREEQQAAVQEAAWAAGQIEMLQGHLVEVERERDEAVEAREEHHRALGSQMRAKQLEIERLLVEVDRARADLAEDGAKREALLKEFSTFREAHEQIAAAYDALKKSTAEKIDSLVREKEKEKRDLDAAHALEIRKLKSGAARAVQTADRERDEMAHRLRESTQLLVVSETQRETLAKRLQDIEMQASRATEQIAVMHEENVVAEKVRAVAAAVDSLRLEHQSRLKEIHDVHEKDMGKLLSKHESLKVSIKDREAIAIRENEELKKKVETERAVAQKLRDEKSELEAALEDKAIELSEILDRDKELKKMYSDLITQRYHEEYAAAEGFKSEIEALTSSLVKAREESGSTLAALQKQSALHEEIQHQLEQARAEAERAKADAAILEKAGQAKRAENEALTADIDALRRDLERLVAREADLMQMSEAAIAEAERRLEEERSASTALRLELEAAHAEGEILRQAPRGREEGGEEASEATKRELLTTSARVSELEMAETALTKELDLQLAEQQSELDLARAKTAKDRAALEDLQARLAARDEAVAGLETSLTQSRISREVVPNAPNRDLVARAETSEAELKAALAEAHASREEAAKSLADVRRQLEEEAEATTKLQWDMRERDDELANARKTHEAAEESNRHLTERVEALEQILVDLTTELASSRASSKELEKAVKNMSAIAASAETARADAVEKMSAIVASAETAREAAGLVEIAESKVKEYADAVEATKAELADVKRELATEKAHAEGLDQQIADLVARAEAAEMERDEATAREAEVEERATVAAAESGRILEEEIKTRFSSSGAGFESTYLIRSNGYRERTETIEAELEKRTAELDEARTSISSLTDAEARLEAQKSITAELQLALDETRTIAEDAVGVRKELHDAIEREEALQVRLKESEELLEEQGKVVTGVQQVLQEAQEAIEQYKEKIIVSEETLKAENQRANSLEIKLSESLAETRSLVTACEKLQDSIAKLERDIQDNREQVEAEKASLTAELASAKAASQSRVDELEAKLEAEKASLAAELASSVTASQSRINDLEAKVKDHDPISEKLRAEILLKEQQMAILNESIANERGAMAAEVDSLRCMIMDEADAKFADLEAICDALRRDVEAKAAELDTLRDTMRGDASIKAMELAALRDRVAALTDEAKDRELDLQTANDRTIELEERVMAEVRATESQVALVSRLTDEIKIITSEREHLAGYVHEYRCKIDALRENTASKEELEKATAEIVRWQQKAKAADDQVLQLEEKLEQIAREREENDSSGEMKILSDQVSDLMARFDAATVREDDLCARLATLNQQHAADVTDLQTRLQESAEEQLRFQEEAVQLREAHQEALDEITRLRGVEQELVEEVNGLAEQLEDARAGVAEWRSAADELNTLHIDTSTALGLLRTDHDALRERHETVLQDHDAAAAQAHEYQELLAEAEARIKELEADKLDLERCRDQLQTTENALRTEAADLNLTVAQLQAQMKSVEAKLEESESRIKELEVENIELKKACEQLQSTETALRAEAVDLNLVITRLQAQLTSIDFKEEDSLHLTQIERESLRESFDKIEGEHREYIKDLNVVIAQLKDQMRVLEEGALQLINEARVAGGSKVAGAGPVAERSLSSEKIPSSSAVESLSRSMALLSTEKSGFLTKADGDALRAKIQKDLSDMEKLRREIAERAREQHNLQQQVSEASSIITSLKKEREELLSTIAVKTRQMDKLIRDAGSSNKLSSSMDLDLQQKLGEWAQTMESSVAKLTKQAPSLAAESETFSLAGGSSSKSKEVAMAAMGPMPDSSALIKHMDILVNRVEVVSAAAAADFVHGEAAGSEGKRKGNAAPSSFFSRPKLLAQWQRATTVSKPEGASSSSSNRDISAPALAAEVDLARASSSKSAGAVVEPDQRDTGDKTRRRKPRIWSKLRFMKGDIESGDKGTQPEEGISGTPTTRPALAVRRRASSMLPTIPGPEKPATGERGTSEESRRLSQSLQLGSATVFRRAHSVSSPSVGFASSAHASFNESGVVSGEFRPSLMRPEESALRFSVHAVAGECAEARADTVETERGWASLKEVHRDMQAHHSVTAAEHEKLKAQFADMHAAYVSMHKAHAESSSARESLEAKIHAMSEIERQLQGELGIAERDKTEFAGKVAELEKRWAALRFQNAELTIAHAATIERRVRVEEQLAALESRHKTLENLYTTTVAHKDAMQMAREAEIMETNNIKRDALVLEGEMKLLRREMSDLRREKEGVEDRLRSVSIELSALQERHQQSIADNARLYQDLQSLDREFESLRSAHEEARDGNVKLQFAHARIATSLGVASGSREPLQNQSSSRSLPHGDSSEPQPELTERVIEQIAELRTRLAEREKALREQSLDLQQRDAFVAEQAHALELLQESHRATTDEYELALEERDRFVEDKMGQLMDVEQMFLEQTLAYRRSLAEKDEIIARFMNQSGRGGDSNNDRGLGGFGNGSGGSHSMGLMKTVPAFATTQATARSSISSAGPADDPIKQPLSSTEPSIRRASRSVSEALRVPRRSVSVTPTGRARSISFSATEVTQAARSVSHSPLATPRASIASSTPPPMIQRLPSGVSITPTPVRRGLSPSHVSTFAYPSLQAEQQQTQSPDGSSDSGGR</sequence>
<feature type="region of interest" description="Disordered" evidence="2">
    <location>
        <begin position="3104"/>
        <end position="3177"/>
    </location>
</feature>
<feature type="coiled-coil region" evidence="1">
    <location>
        <begin position="2120"/>
        <end position="2147"/>
    </location>
</feature>
<dbReference type="Proteomes" id="UP000269721">
    <property type="component" value="Unassembled WGS sequence"/>
</dbReference>
<dbReference type="PANTHER" id="PTHR34452">
    <property type="entry name" value="MYOSIN HEAVY CHAIN-RELATED PROTEIN"/>
    <property type="match status" value="1"/>
</dbReference>
<proteinExistence type="predicted"/>
<feature type="coiled-coil region" evidence="1">
    <location>
        <begin position="1641"/>
        <end position="1714"/>
    </location>
</feature>
<feature type="compositionally biased region" description="Polar residues" evidence="2">
    <location>
        <begin position="2868"/>
        <end position="2877"/>
    </location>
</feature>
<feature type="compositionally biased region" description="Basic residues" evidence="2">
    <location>
        <begin position="2453"/>
        <end position="2466"/>
    </location>
</feature>
<feature type="compositionally biased region" description="Acidic residues" evidence="2">
    <location>
        <begin position="187"/>
        <end position="199"/>
    </location>
</feature>
<gene>
    <name evidence="3" type="ORF">BDK51DRAFT_53223</name>
</gene>
<protein>
    <submittedName>
        <fullName evidence="3">Uncharacterized protein</fullName>
    </submittedName>
</protein>
<name>A0A4V1ISP3_9FUNG</name>
<feature type="region of interest" description="Disordered" evidence="2">
    <location>
        <begin position="437"/>
        <end position="504"/>
    </location>
</feature>
<feature type="coiled-coil region" evidence="1">
    <location>
        <begin position="506"/>
        <end position="621"/>
    </location>
</feature>
<reference evidence="4" key="1">
    <citation type="journal article" date="2018" name="Nat. Microbiol.">
        <title>Leveraging single-cell genomics to expand the fungal tree of life.</title>
        <authorList>
            <person name="Ahrendt S.R."/>
            <person name="Quandt C.A."/>
            <person name="Ciobanu D."/>
            <person name="Clum A."/>
            <person name="Salamov A."/>
            <person name="Andreopoulos B."/>
            <person name="Cheng J.F."/>
            <person name="Woyke T."/>
            <person name="Pelin A."/>
            <person name="Henrissat B."/>
            <person name="Reynolds N.K."/>
            <person name="Benny G.L."/>
            <person name="Smith M.E."/>
            <person name="James T.Y."/>
            <person name="Grigoriev I.V."/>
        </authorList>
    </citation>
    <scope>NUCLEOTIDE SEQUENCE [LARGE SCALE GENOMIC DNA]</scope>
</reference>
<feature type="region of interest" description="Disordered" evidence="2">
    <location>
        <begin position="1"/>
        <end position="71"/>
    </location>
</feature>
<feature type="compositionally biased region" description="Pro residues" evidence="2">
    <location>
        <begin position="488"/>
        <end position="499"/>
    </location>
</feature>
<feature type="coiled-coil region" evidence="1">
    <location>
        <begin position="1763"/>
        <end position="1818"/>
    </location>
</feature>
<feature type="coiled-coil region" evidence="1">
    <location>
        <begin position="1258"/>
        <end position="1327"/>
    </location>
</feature>
<keyword evidence="4" id="KW-1185">Reference proteome</keyword>
<feature type="region of interest" description="Disordered" evidence="2">
    <location>
        <begin position="178"/>
        <end position="395"/>
    </location>
</feature>
<feature type="compositionally biased region" description="Basic and acidic residues" evidence="2">
    <location>
        <begin position="107"/>
        <end position="132"/>
    </location>
</feature>
<organism evidence="3 4">
    <name type="scientific">Blyttiomyces helicus</name>
    <dbReference type="NCBI Taxonomy" id="388810"/>
    <lineage>
        <taxon>Eukaryota</taxon>
        <taxon>Fungi</taxon>
        <taxon>Fungi incertae sedis</taxon>
        <taxon>Chytridiomycota</taxon>
        <taxon>Chytridiomycota incertae sedis</taxon>
        <taxon>Chytridiomycetes</taxon>
        <taxon>Chytridiomycetes incertae sedis</taxon>
        <taxon>Blyttiomyces</taxon>
    </lineage>
</organism>
<feature type="region of interest" description="Disordered" evidence="2">
    <location>
        <begin position="3037"/>
        <end position="3087"/>
    </location>
</feature>
<feature type="region of interest" description="Disordered" evidence="2">
    <location>
        <begin position="2430"/>
        <end position="2532"/>
    </location>
</feature>
<feature type="region of interest" description="Disordered" evidence="2">
    <location>
        <begin position="107"/>
        <end position="139"/>
    </location>
</feature>
<feature type="coiled-coil region" evidence="1">
    <location>
        <begin position="2712"/>
        <end position="2739"/>
    </location>
</feature>
<evidence type="ECO:0000313" key="4">
    <source>
        <dbReference type="Proteomes" id="UP000269721"/>
    </source>
</evidence>
<feature type="compositionally biased region" description="Acidic residues" evidence="2">
    <location>
        <begin position="243"/>
        <end position="252"/>
    </location>
</feature>
<feature type="region of interest" description="Disordered" evidence="2">
    <location>
        <begin position="1004"/>
        <end position="1029"/>
    </location>
</feature>
<feature type="coiled-coil region" evidence="1">
    <location>
        <begin position="2205"/>
        <end position="2235"/>
    </location>
</feature>
<feature type="coiled-coil region" evidence="1">
    <location>
        <begin position="2895"/>
        <end position="2953"/>
    </location>
</feature>
<evidence type="ECO:0000256" key="1">
    <source>
        <dbReference type="SAM" id="Coils"/>
    </source>
</evidence>
<feature type="region of interest" description="Disordered" evidence="2">
    <location>
        <begin position="2861"/>
        <end position="2890"/>
    </location>
</feature>
<feature type="coiled-coil region" evidence="1">
    <location>
        <begin position="1965"/>
        <end position="2069"/>
    </location>
</feature>